<name>A0A0E1WXB4_9HYPH</name>
<dbReference type="GeneID" id="93015006"/>
<dbReference type="AlphaFoldDB" id="A0A0E1WXB4"/>
<organism evidence="1">
    <name type="scientific">Brucella pinnipedialis M292/94/1</name>
    <dbReference type="NCBI Taxonomy" id="520462"/>
    <lineage>
        <taxon>Bacteria</taxon>
        <taxon>Pseudomonadati</taxon>
        <taxon>Pseudomonadota</taxon>
        <taxon>Alphaproteobacteria</taxon>
        <taxon>Hyphomicrobiales</taxon>
        <taxon>Brucellaceae</taxon>
        <taxon>Brucella/Ochrobactrum group</taxon>
        <taxon>Brucella</taxon>
    </lineage>
</organism>
<evidence type="ECO:0000313" key="1">
    <source>
        <dbReference type="EMBL" id="EEZ29398.1"/>
    </source>
</evidence>
<reference evidence="1" key="1">
    <citation type="submission" date="2009-01" db="EMBL/GenBank/DDBJ databases">
        <title>The Genome Sequence of Brucella pinnipedialis M292/94/1.</title>
        <authorList>
            <consortium name="The Broad Institute Genome Sequencing Platform"/>
            <person name="Ward D."/>
            <person name="Young S.K."/>
            <person name="Kodira C.D."/>
            <person name="Zeng Q."/>
            <person name="Koehrsen M."/>
            <person name="Alvarado L."/>
            <person name="Berlin A."/>
            <person name="Borenstein D."/>
            <person name="Chen Z."/>
            <person name="Engels R."/>
            <person name="Freedman E."/>
            <person name="Gellesch M."/>
            <person name="Goldberg J."/>
            <person name="Griggs A."/>
            <person name="Gujja S."/>
            <person name="Heiman D."/>
            <person name="Hepburn T."/>
            <person name="Howarth C."/>
            <person name="Jen D."/>
            <person name="Larson L."/>
            <person name="Lewis B."/>
            <person name="Mehta T."/>
            <person name="Park D."/>
            <person name="Pearson M."/>
            <person name="Roberts A."/>
            <person name="Saif S."/>
            <person name="Shea T."/>
            <person name="Shenoy N."/>
            <person name="Sisk P."/>
            <person name="Stolte C."/>
            <person name="Sykes S."/>
            <person name="Walk T."/>
            <person name="White J."/>
            <person name="Yandava C."/>
            <person name="Whatmore A.M."/>
            <person name="Perrett L.L."/>
            <person name="O'Callaghan D."/>
            <person name="Nusbaum C."/>
            <person name="Galagan J."/>
            <person name="Birren B."/>
        </authorList>
    </citation>
    <scope>NUCLEOTIDE SEQUENCE [LARGE SCALE GENOMIC DNA]</scope>
    <source>
        <strain evidence="1">M292/94/1</strain>
    </source>
</reference>
<protein>
    <submittedName>
        <fullName evidence="1">Uncharacterized protein</fullName>
    </submittedName>
</protein>
<accession>A0A0E1WXB4</accession>
<gene>
    <name evidence="1" type="ORF">BALG_02751</name>
</gene>
<dbReference type="RefSeq" id="WP_002966388.1">
    <property type="nucleotide sequence ID" value="NZ_EQ999534.1"/>
</dbReference>
<dbReference type="HOGENOM" id="CLU_2785780_0_0_5"/>
<dbReference type="EMBL" id="EQ999534">
    <property type="protein sequence ID" value="EEZ29398.1"/>
    <property type="molecule type" value="Genomic_DNA"/>
</dbReference>
<proteinExistence type="predicted"/>
<sequence>MLLPIMSSNPVSILALPRYVLLMQAFLPPVESLPNPGEPPLPGLTFLTVPDARNGHTNSVKLSPFFPAPHNHF</sequence>
<dbReference type="Proteomes" id="UP000004659">
    <property type="component" value="Unassembled WGS sequence"/>
</dbReference>